<comment type="caution">
    <text evidence="2">The sequence shown here is derived from an EMBL/GenBank/DDBJ whole genome shotgun (WGS) entry which is preliminary data.</text>
</comment>
<reference evidence="2 3" key="1">
    <citation type="journal article" date="2019" name="Genome Biol. Evol.">
        <title>Day and night: Metabolic profiles and evolutionary relationships of six axenic non-marine cyanobacteria.</title>
        <authorList>
            <person name="Will S.E."/>
            <person name="Henke P."/>
            <person name="Boedeker C."/>
            <person name="Huang S."/>
            <person name="Brinkmann H."/>
            <person name="Rohde M."/>
            <person name="Jarek M."/>
            <person name="Friedl T."/>
            <person name="Seufert S."/>
            <person name="Schumacher M."/>
            <person name="Overmann J."/>
            <person name="Neumann-Schaal M."/>
            <person name="Petersen J."/>
        </authorList>
    </citation>
    <scope>NUCLEOTIDE SEQUENCE [LARGE SCALE GENOMIC DNA]</scope>
    <source>
        <strain evidence="2 3">PCC 6912</strain>
    </source>
</reference>
<dbReference type="AlphaFoldDB" id="A0A433N8I0"/>
<dbReference type="STRING" id="211165.GCA_000317285_06322"/>
<dbReference type="SUPFAM" id="SSF56925">
    <property type="entry name" value="OMPA-like"/>
    <property type="match status" value="1"/>
</dbReference>
<keyword evidence="3" id="KW-1185">Reference proteome</keyword>
<dbReference type="RefSeq" id="WP_016876552.1">
    <property type="nucleotide sequence ID" value="NZ_AJLN01000145.1"/>
</dbReference>
<dbReference type="EMBL" id="RSCJ01000016">
    <property type="protein sequence ID" value="RUR77888.1"/>
    <property type="molecule type" value="Genomic_DNA"/>
</dbReference>
<gene>
    <name evidence="2" type="ORF">PCC6912_37690</name>
</gene>
<feature type="signal peptide" evidence="1">
    <location>
        <begin position="1"/>
        <end position="29"/>
    </location>
</feature>
<protein>
    <recommendedName>
        <fullName evidence="4">Outer membrane protein beta-barrel domain-containing protein</fullName>
    </recommendedName>
</protein>
<dbReference type="Proteomes" id="UP000268857">
    <property type="component" value="Unassembled WGS sequence"/>
</dbReference>
<evidence type="ECO:0000313" key="3">
    <source>
        <dbReference type="Proteomes" id="UP000268857"/>
    </source>
</evidence>
<name>A0A433N8I0_CHLFR</name>
<organism evidence="2 3">
    <name type="scientific">Chlorogloeopsis fritschii PCC 6912</name>
    <dbReference type="NCBI Taxonomy" id="211165"/>
    <lineage>
        <taxon>Bacteria</taxon>
        <taxon>Bacillati</taxon>
        <taxon>Cyanobacteriota</taxon>
        <taxon>Cyanophyceae</taxon>
        <taxon>Nostocales</taxon>
        <taxon>Chlorogloeopsidaceae</taxon>
        <taxon>Chlorogloeopsis</taxon>
    </lineage>
</organism>
<dbReference type="InterPro" id="IPR011250">
    <property type="entry name" value="OMP/PagP_B-barrel"/>
</dbReference>
<keyword evidence="1" id="KW-0732">Signal</keyword>
<feature type="chain" id="PRO_5019586233" description="Outer membrane protein beta-barrel domain-containing protein" evidence="1">
    <location>
        <begin position="30"/>
        <end position="211"/>
    </location>
</feature>
<dbReference type="OrthoDB" id="509458at2"/>
<evidence type="ECO:0000313" key="2">
    <source>
        <dbReference type="EMBL" id="RUR77888.1"/>
    </source>
</evidence>
<accession>A0A433N8I0</accession>
<sequence>MNYSLVKRTVSLVGFTACIITFSGFKANAETTSATALTGTTNANVSTNAAQLQTQTLSPETSAPEVAQAITPGRATRGGSSYIGVGGNIGLSGDTTIGEGAFAVFSKFGLTNNFSARPGALFGDNTVILLPLTLDFPVESVTETPQQQLNVAPYIGGGAAISTGRDSTVGFLLTGGVDVPLSNEFTANAGVNVGFIDETDVGLQLGVGYNF</sequence>
<evidence type="ECO:0000256" key="1">
    <source>
        <dbReference type="SAM" id="SignalP"/>
    </source>
</evidence>
<proteinExistence type="predicted"/>
<evidence type="ECO:0008006" key="4">
    <source>
        <dbReference type="Google" id="ProtNLM"/>
    </source>
</evidence>